<sequence>MVPSEVPDTVPEMPSAAAGAAAELLLARLEGMGEWPSVEGCDSPRQSESSRIEGDEGRWCCWRALVRWCCCSFTRSLTGGECRAVDAITGRLDAVSWLKLSMSPSGGDAGASCCCCCCADAARPMDSAPTE</sequence>
<dbReference type="EnsemblMetazoa" id="AEPI014338-RA">
    <property type="protein sequence ID" value="AEPI014338-PA"/>
    <property type="gene ID" value="AEPI014338"/>
</dbReference>
<dbReference type="Proteomes" id="UP000075885">
    <property type="component" value="Unassembled WGS sequence"/>
</dbReference>
<dbReference type="AlphaFoldDB" id="A0A182PYD3"/>
<evidence type="ECO:0000313" key="1">
    <source>
        <dbReference type="EnsemblMetazoa" id="AEPI014338-PA"/>
    </source>
</evidence>
<keyword evidence="2" id="KW-1185">Reference proteome</keyword>
<protein>
    <submittedName>
        <fullName evidence="1">Uncharacterized protein</fullName>
    </submittedName>
</protein>
<name>A0A182PYD3_9DIPT</name>
<accession>A0A182PYD3</accession>
<reference evidence="1" key="2">
    <citation type="submission" date="2020-05" db="UniProtKB">
        <authorList>
            <consortium name="EnsemblMetazoa"/>
        </authorList>
    </citation>
    <scope>IDENTIFICATION</scope>
    <source>
        <strain evidence="1">Epiroticus2</strain>
    </source>
</reference>
<proteinExistence type="predicted"/>
<reference evidence="2" key="1">
    <citation type="submission" date="2013-03" db="EMBL/GenBank/DDBJ databases">
        <title>The Genome Sequence of Anopheles epiroticus epiroticus2.</title>
        <authorList>
            <consortium name="The Broad Institute Genomics Platform"/>
            <person name="Neafsey D.E."/>
            <person name="Howell P."/>
            <person name="Walker B."/>
            <person name="Young S.K."/>
            <person name="Zeng Q."/>
            <person name="Gargeya S."/>
            <person name="Fitzgerald M."/>
            <person name="Haas B."/>
            <person name="Abouelleil A."/>
            <person name="Allen A.W."/>
            <person name="Alvarado L."/>
            <person name="Arachchi H.M."/>
            <person name="Berlin A.M."/>
            <person name="Chapman S.B."/>
            <person name="Gainer-Dewar J."/>
            <person name="Goldberg J."/>
            <person name="Griggs A."/>
            <person name="Gujja S."/>
            <person name="Hansen M."/>
            <person name="Howarth C."/>
            <person name="Imamovic A."/>
            <person name="Ireland A."/>
            <person name="Larimer J."/>
            <person name="McCowan C."/>
            <person name="Murphy C."/>
            <person name="Pearson M."/>
            <person name="Poon T.W."/>
            <person name="Priest M."/>
            <person name="Roberts A."/>
            <person name="Saif S."/>
            <person name="Shea T."/>
            <person name="Sisk P."/>
            <person name="Sykes S."/>
            <person name="Wortman J."/>
            <person name="Nusbaum C."/>
            <person name="Birren B."/>
        </authorList>
    </citation>
    <scope>NUCLEOTIDE SEQUENCE [LARGE SCALE GENOMIC DNA]</scope>
    <source>
        <strain evidence="2">Epiroticus2</strain>
    </source>
</reference>
<organism evidence="1 2">
    <name type="scientific">Anopheles epiroticus</name>
    <dbReference type="NCBI Taxonomy" id="199890"/>
    <lineage>
        <taxon>Eukaryota</taxon>
        <taxon>Metazoa</taxon>
        <taxon>Ecdysozoa</taxon>
        <taxon>Arthropoda</taxon>
        <taxon>Hexapoda</taxon>
        <taxon>Insecta</taxon>
        <taxon>Pterygota</taxon>
        <taxon>Neoptera</taxon>
        <taxon>Endopterygota</taxon>
        <taxon>Diptera</taxon>
        <taxon>Nematocera</taxon>
        <taxon>Culicoidea</taxon>
        <taxon>Culicidae</taxon>
        <taxon>Anophelinae</taxon>
        <taxon>Anopheles</taxon>
    </lineage>
</organism>
<evidence type="ECO:0000313" key="2">
    <source>
        <dbReference type="Proteomes" id="UP000075885"/>
    </source>
</evidence>
<dbReference type="VEuPathDB" id="VectorBase:AEPI014338"/>